<reference evidence="2 4" key="2">
    <citation type="journal article" date="2018" name="Elife">
        <title>Functional genomics of lipid metabolism in the oleaginous yeast Rhodosporidium toruloides.</title>
        <authorList>
            <person name="Coradetti S.T."/>
            <person name="Pinel D."/>
            <person name="Geiselman G."/>
            <person name="Ito M."/>
            <person name="Mondo S."/>
            <person name="Reilly M.C."/>
            <person name="Cheng Y.F."/>
            <person name="Bauer S."/>
            <person name="Grigoriev I."/>
            <person name="Gladden J.M."/>
            <person name="Simmons B.A."/>
            <person name="Brem R."/>
            <person name="Arkin A.P."/>
            <person name="Skerker J.M."/>
        </authorList>
    </citation>
    <scope>NUCLEOTIDE SEQUENCE [LARGE SCALE GENOMIC DNA]</scope>
    <source>
        <strain evidence="2 4">NBRC 0880</strain>
    </source>
</reference>
<dbReference type="OrthoDB" id="2526033at2759"/>
<accession>A0A0K3CH24</accession>
<proteinExistence type="predicted"/>
<evidence type="ECO:0000313" key="3">
    <source>
        <dbReference type="Proteomes" id="UP000199069"/>
    </source>
</evidence>
<protein>
    <submittedName>
        <fullName evidence="1">Uncharacterized protein</fullName>
    </submittedName>
</protein>
<keyword evidence="3" id="KW-1185">Reference proteome</keyword>
<evidence type="ECO:0000313" key="1">
    <source>
        <dbReference type="EMBL" id="CTR06486.1"/>
    </source>
</evidence>
<gene>
    <name evidence="1" type="primary">FGENESH: predicted gene_4.123</name>
    <name evidence="2" type="ORF">AAT19DRAFT_13645</name>
    <name evidence="1" type="ORF">BN2166_0023470</name>
</gene>
<dbReference type="Proteomes" id="UP000239560">
    <property type="component" value="Unassembled WGS sequence"/>
</dbReference>
<dbReference type="EMBL" id="LCTV02000004">
    <property type="protein sequence ID" value="PRQ75588.1"/>
    <property type="molecule type" value="Genomic_DNA"/>
</dbReference>
<organism evidence="1 3">
    <name type="scientific">Rhodotorula toruloides</name>
    <name type="common">Yeast</name>
    <name type="synonym">Rhodosporidium toruloides</name>
    <dbReference type="NCBI Taxonomy" id="5286"/>
    <lineage>
        <taxon>Eukaryota</taxon>
        <taxon>Fungi</taxon>
        <taxon>Dikarya</taxon>
        <taxon>Basidiomycota</taxon>
        <taxon>Pucciniomycotina</taxon>
        <taxon>Microbotryomycetes</taxon>
        <taxon>Sporidiobolales</taxon>
        <taxon>Sporidiobolaceae</taxon>
        <taxon>Rhodotorula</taxon>
    </lineage>
</organism>
<evidence type="ECO:0000313" key="4">
    <source>
        <dbReference type="Proteomes" id="UP000239560"/>
    </source>
</evidence>
<sequence>MPLKTADLRAQLDVEEEDDQEELLAALHAMQAKKVRANLKQQEGLVAQGADLVTQYQESVRKLVEEEEGAIQPRIQQYDEEEARIAKEARETEKTLLDLLHSQSTSVRSATDAIEQELVAEREDNRKIAHNFVQVTQGEEIDVDDVAPALWRMSSDQDGGDAMDGVED</sequence>
<dbReference type="EMBL" id="CWKI01000004">
    <property type="protein sequence ID" value="CTR06486.1"/>
    <property type="molecule type" value="Genomic_DNA"/>
</dbReference>
<dbReference type="AlphaFoldDB" id="A0A0K3CH24"/>
<dbReference type="Proteomes" id="UP000199069">
    <property type="component" value="Unassembled WGS sequence"/>
</dbReference>
<name>A0A0K3CH24_RHOTO</name>
<reference evidence="1 3" key="1">
    <citation type="submission" date="2015-07" db="EMBL/GenBank/DDBJ databases">
        <authorList>
            <person name="Cajimat M.N.B."/>
            <person name="Milazzo M.L."/>
            <person name="Fulhorst C.F."/>
        </authorList>
    </citation>
    <scope>NUCLEOTIDE SEQUENCE [LARGE SCALE GENOMIC DNA]</scope>
    <source>
        <strain evidence="1">Single colony</strain>
    </source>
</reference>
<evidence type="ECO:0000313" key="2">
    <source>
        <dbReference type="EMBL" id="PRQ75588.1"/>
    </source>
</evidence>